<dbReference type="AlphaFoldDB" id="A0AAJ0I7I4"/>
<proteinExistence type="predicted"/>
<gene>
    <name evidence="1" type="ORF">B0T23DRAFT_441776</name>
</gene>
<organism evidence="1 2">
    <name type="scientific">Neurospora hispaniola</name>
    <dbReference type="NCBI Taxonomy" id="588809"/>
    <lineage>
        <taxon>Eukaryota</taxon>
        <taxon>Fungi</taxon>
        <taxon>Dikarya</taxon>
        <taxon>Ascomycota</taxon>
        <taxon>Pezizomycotina</taxon>
        <taxon>Sordariomycetes</taxon>
        <taxon>Sordariomycetidae</taxon>
        <taxon>Sordariales</taxon>
        <taxon>Sordariaceae</taxon>
        <taxon>Neurospora</taxon>
    </lineage>
</organism>
<reference evidence="1 2" key="1">
    <citation type="journal article" date="2023" name="Mol. Phylogenet. Evol.">
        <title>Genome-scale phylogeny and comparative genomics of the fungal order Sordariales.</title>
        <authorList>
            <person name="Hensen N."/>
            <person name="Bonometti L."/>
            <person name="Westerberg I."/>
            <person name="Brannstrom I.O."/>
            <person name="Guillou S."/>
            <person name="Cros-Aarteil S."/>
            <person name="Calhoun S."/>
            <person name="Haridas S."/>
            <person name="Kuo A."/>
            <person name="Mondo S."/>
            <person name="Pangilinan J."/>
            <person name="Riley R."/>
            <person name="LaButti K."/>
            <person name="Andreopoulos B."/>
            <person name="Lipzen A."/>
            <person name="Chen C."/>
            <person name="Yan M."/>
            <person name="Daum C."/>
            <person name="Ng V."/>
            <person name="Clum A."/>
            <person name="Steindorff A."/>
            <person name="Ohm R.A."/>
            <person name="Martin F."/>
            <person name="Silar P."/>
            <person name="Natvig D.O."/>
            <person name="Lalanne C."/>
            <person name="Gautier V."/>
            <person name="Ament-Velasquez S.L."/>
            <person name="Kruys A."/>
            <person name="Hutchinson M.I."/>
            <person name="Powell A.J."/>
            <person name="Barry K."/>
            <person name="Miller A.N."/>
            <person name="Grigoriev I.V."/>
            <person name="Debuchy R."/>
            <person name="Gladieux P."/>
            <person name="Hiltunen Thoren M."/>
            <person name="Johannesson H."/>
        </authorList>
    </citation>
    <scope>NUCLEOTIDE SEQUENCE [LARGE SCALE GENOMIC DNA]</scope>
    <source>
        <strain evidence="1 2">FGSC 10403</strain>
    </source>
</reference>
<accession>A0AAJ0I7I4</accession>
<evidence type="ECO:0000313" key="2">
    <source>
        <dbReference type="Proteomes" id="UP001285908"/>
    </source>
</evidence>
<keyword evidence="2" id="KW-1185">Reference proteome</keyword>
<sequence length="211" mass="23073">MAIFSIFSPTTAHCMLKNQQTVMLPSLSPCFHRPMVLSWVFLLRLPMPHRFPFPSAGNLIRVADDSAGHLKPASGRDIDGMSFPSCSFDTLSTVFLALVRTATSITTAKVPTVPSSEALWSEGSKGSSECRQTQACPFAQSSYLEDCRKANHAWVSWTSALYLSILTPSGNIPFAVCPLYLPITIPTTFTSDRSRPSIRLLVITTLLELCG</sequence>
<dbReference type="Proteomes" id="UP001285908">
    <property type="component" value="Unassembled WGS sequence"/>
</dbReference>
<comment type="caution">
    <text evidence="1">The sequence shown here is derived from an EMBL/GenBank/DDBJ whole genome shotgun (WGS) entry which is preliminary data.</text>
</comment>
<dbReference type="EMBL" id="JAULSX010000004">
    <property type="protein sequence ID" value="KAK3492236.1"/>
    <property type="molecule type" value="Genomic_DNA"/>
</dbReference>
<name>A0AAJ0I7I4_9PEZI</name>
<evidence type="ECO:0000313" key="1">
    <source>
        <dbReference type="EMBL" id="KAK3492236.1"/>
    </source>
</evidence>
<protein>
    <submittedName>
        <fullName evidence="1">Uncharacterized protein</fullName>
    </submittedName>
</protein>
<dbReference type="RefSeq" id="XP_062692694.1">
    <property type="nucleotide sequence ID" value="XM_062840792.1"/>
</dbReference>
<dbReference type="GeneID" id="87878414"/>